<reference evidence="2" key="1">
    <citation type="journal article" date="2019" name="Int. J. Syst. Evol. Microbiol.">
        <title>The Global Catalogue of Microorganisms (GCM) 10K type strain sequencing project: providing services to taxonomists for standard genome sequencing and annotation.</title>
        <authorList>
            <consortium name="The Broad Institute Genomics Platform"/>
            <consortium name="The Broad Institute Genome Sequencing Center for Infectious Disease"/>
            <person name="Wu L."/>
            <person name="Ma J."/>
        </authorList>
    </citation>
    <scope>NUCLEOTIDE SEQUENCE [LARGE SCALE GENOMIC DNA]</scope>
    <source>
        <strain evidence="2">CCM 8897</strain>
    </source>
</reference>
<dbReference type="Proteomes" id="UP001596310">
    <property type="component" value="Unassembled WGS sequence"/>
</dbReference>
<dbReference type="EMBL" id="JBHSSM010000005">
    <property type="protein sequence ID" value="MFC6314292.1"/>
    <property type="molecule type" value="Genomic_DNA"/>
</dbReference>
<protein>
    <submittedName>
        <fullName evidence="1">Uncharacterized protein</fullName>
    </submittedName>
</protein>
<proteinExistence type="predicted"/>
<comment type="caution">
    <text evidence="1">The sequence shown here is derived from an EMBL/GenBank/DDBJ whole genome shotgun (WGS) entry which is preliminary data.</text>
</comment>
<gene>
    <name evidence="1" type="ORF">ACFQHW_01735</name>
</gene>
<keyword evidence="2" id="KW-1185">Reference proteome</keyword>
<name>A0ABW1UK34_9LACO</name>
<organism evidence="1 2">
    <name type="scientific">Lapidilactobacillus achengensis</name>
    <dbReference type="NCBI Taxonomy" id="2486000"/>
    <lineage>
        <taxon>Bacteria</taxon>
        <taxon>Bacillati</taxon>
        <taxon>Bacillota</taxon>
        <taxon>Bacilli</taxon>
        <taxon>Lactobacillales</taxon>
        <taxon>Lactobacillaceae</taxon>
        <taxon>Lapidilactobacillus</taxon>
    </lineage>
</organism>
<sequence length="391" mass="43654">MFDDFFEQAPLAKLVLTSKAYGADLHRYPEQDEELVQWLTLTANGEGTFIGALADSETLTRRQTFRIDPGEIQQLFAAISAAFRQDPPIPKPSTTGVWQLTLMNEAGVVLPLTGALGRCSATSQSNLSELIRATVKIAKVIAFGEPRPEATISRLTVTYQDRRPPVDSFPRFIYLLGFDEQLERLQDYSEQWQIDRHTATITQIQDFGADNKITRAYQLPEVVAGLLGDLEENGTFAYTVGHPPAPDVMADDVKTYQITVDYEKNPQRVLSGSFDRQGLPEDFADFAAELAELLGNYDQGAILDPRTYRQAKRRPDELIFCSVVFKDGAESYYYLTDDEQIAEGDLVIVPTGAKQHETTVKVVAVDYFSVEEAPRPVEQTKWIIGKAPATE</sequence>
<dbReference type="RefSeq" id="WP_125596789.1">
    <property type="nucleotide sequence ID" value="NZ_JBHSSM010000005.1"/>
</dbReference>
<evidence type="ECO:0000313" key="1">
    <source>
        <dbReference type="EMBL" id="MFC6314292.1"/>
    </source>
</evidence>
<evidence type="ECO:0000313" key="2">
    <source>
        <dbReference type="Proteomes" id="UP001596310"/>
    </source>
</evidence>
<accession>A0ABW1UK34</accession>